<dbReference type="EMBL" id="BFBY01000015">
    <property type="protein sequence ID" value="GBG05482.1"/>
    <property type="molecule type" value="Genomic_DNA"/>
</dbReference>
<evidence type="ECO:0000313" key="3">
    <source>
        <dbReference type="Proteomes" id="UP000257317"/>
    </source>
</evidence>
<proteinExistence type="predicted"/>
<organism evidence="2 3">
    <name type="scientific">Lactobacillus rodentium</name>
    <dbReference type="NCBI Taxonomy" id="947835"/>
    <lineage>
        <taxon>Bacteria</taxon>
        <taxon>Bacillati</taxon>
        <taxon>Bacillota</taxon>
        <taxon>Bacilli</taxon>
        <taxon>Lactobacillales</taxon>
        <taxon>Lactobacillaceae</taxon>
        <taxon>Lactobacillus</taxon>
    </lineage>
</organism>
<comment type="caution">
    <text evidence="2">The sequence shown here is derived from an EMBL/GenBank/DDBJ whole genome shotgun (WGS) entry which is preliminary data.</text>
</comment>
<name>A0A2Z6THA2_9LACO</name>
<dbReference type="RefSeq" id="WP_117118810.1">
    <property type="nucleotide sequence ID" value="NZ_BFBY01000015.1"/>
</dbReference>
<evidence type="ECO:0000256" key="1">
    <source>
        <dbReference type="SAM" id="SignalP"/>
    </source>
</evidence>
<dbReference type="Pfam" id="PF20316">
    <property type="entry name" value="DUF6612"/>
    <property type="match status" value="1"/>
</dbReference>
<keyword evidence="3" id="KW-1185">Reference proteome</keyword>
<reference evidence="3" key="1">
    <citation type="submission" date="2018-03" db="EMBL/GenBank/DDBJ databases">
        <title>New taxa in the Lactobacillus gasseri group.</title>
        <authorList>
            <person name="Tanizawa Y."/>
            <person name="Tohno M."/>
            <person name="Endo A."/>
            <person name="Arita M."/>
        </authorList>
    </citation>
    <scope>NUCLEOTIDE SEQUENCE [LARGE SCALE GENOMIC DNA]</scope>
    <source>
        <strain evidence="3">DSM 24759</strain>
    </source>
</reference>
<keyword evidence="1" id="KW-0732">Signal</keyword>
<gene>
    <name evidence="2" type="ORF">LrDSM24759_13960</name>
</gene>
<dbReference type="Proteomes" id="UP000257317">
    <property type="component" value="Unassembled WGS sequence"/>
</dbReference>
<evidence type="ECO:0000313" key="2">
    <source>
        <dbReference type="EMBL" id="GBG05482.1"/>
    </source>
</evidence>
<evidence type="ECO:0008006" key="4">
    <source>
        <dbReference type="Google" id="ProtNLM"/>
    </source>
</evidence>
<sequence length="286" mass="32254">MNQRWIGLLGLVAFVLPLSACSKPTSHAEQSARTSINDISNYENTVSDIVAKIKKHPIENGYLTLNIELAAGNDKMMKSSLKGAFRNQPFIMEMETTSSAGEVKGSSKEWTDDKNIYLAPSGKQWYKAKKESKIIDINALKTDLASNTNKFVNPSAKIQRQMKLINTKDKYILSLVTTLQEKEAFRDFARSTLGMTGQNSEGLGMNKEILKDARLQNLTMKETINKSNYRVEKLDVTFEMTYKGIKIREKETINKIGKYRNLEVPSKIKNATPLSDDVVNRMNSIE</sequence>
<accession>A0A2Z6THA2</accession>
<feature type="chain" id="PRO_5039076212" description="Lipoprotein" evidence="1">
    <location>
        <begin position="21"/>
        <end position="286"/>
    </location>
</feature>
<dbReference type="InterPro" id="IPR046720">
    <property type="entry name" value="DUF6612"/>
</dbReference>
<dbReference type="AlphaFoldDB" id="A0A2Z6THA2"/>
<protein>
    <recommendedName>
        <fullName evidence="4">Lipoprotein</fullName>
    </recommendedName>
</protein>
<feature type="signal peptide" evidence="1">
    <location>
        <begin position="1"/>
        <end position="20"/>
    </location>
</feature>